<comment type="caution">
    <text evidence="7">The sequence shown here is derived from an EMBL/GenBank/DDBJ whole genome shotgun (WGS) entry which is preliminary data.</text>
</comment>
<evidence type="ECO:0000256" key="5">
    <source>
        <dbReference type="SAM" id="Phobius"/>
    </source>
</evidence>
<evidence type="ECO:0000256" key="2">
    <source>
        <dbReference type="ARBA" id="ARBA00022692"/>
    </source>
</evidence>
<comment type="subcellular location">
    <subcellularLocation>
        <location evidence="1">Membrane</location>
        <topology evidence="1">Multi-pass membrane protein</topology>
    </subcellularLocation>
</comment>
<feature type="transmembrane region" description="Helical" evidence="5">
    <location>
        <begin position="133"/>
        <end position="151"/>
    </location>
</feature>
<accession>A0ABU8LQK8</accession>
<keyword evidence="2 5" id="KW-0812">Transmembrane</keyword>
<dbReference type="RefSeq" id="WP_337336908.1">
    <property type="nucleotide sequence ID" value="NZ_JBBDGL010000001.1"/>
</dbReference>
<evidence type="ECO:0000313" key="8">
    <source>
        <dbReference type="Proteomes" id="UP001368654"/>
    </source>
</evidence>
<name>A0ABU8LQK8_9MICO</name>
<keyword evidence="3 5" id="KW-1133">Transmembrane helix</keyword>
<proteinExistence type="predicted"/>
<sequence>MAAYPMRAAGGLQRLRLFAARHAHDPGRARLATAVGVSAGVLVSAIATFAVVRALDANTGLLAMSVVLSVQAGAVVQDRSAVGRMITAATLVPCAALAVTLALVLSSWRPAQMATFVALSGLTIWVRRFGARAAALGMVGFLAYFFTLFMRPSAAELPAYFIVAIVAVAAQLAVRASLLISRPRHELNVLLKELRDASSEAIHAAIHARHRTLGVYLARVDEIGQAIDSWRLDHESATNVEDEQQLLAMRALDARVDTEQVCFALRRATSEQTAAARVSQATACLTTILDARASTQRVAAASQSAARILERTESADEDGVPLLADLIAQAGIAHARLRQTKLPQIARPARAGSAASRDTLPAVKMTRHRWTPWREWAPTGRMAIQAMIAASIAVAAGEAISASRWYWAVLTAVVIFAGTTTRSGVLTRAYRRITGTVVGIGVGVAAVWLAGDNNAVLVAIAIVGVFGVLYFGAANYAQKSFFTTVMLVSMYKLLGVLDQSILETRIEEIIAGALIGVLSAYLILSSSSSPDLKLKINAYFDALDSALRSGQRNLHAADDRAAVLRCVHALERAEADLNQAVSQMAAAFLISRRERDKSAMSLMLVSTRSVTRFAQSAITLSTSDVPNDDTRRAVSAIDDAVAIVLANSEQARTHLVGEGSASSDNSPSIGVLATVKSWPFAFTSAQTSAILALARVDWAIRTAAEPAVKRSTHHVAARHADDH</sequence>
<keyword evidence="4 5" id="KW-0472">Membrane</keyword>
<dbReference type="Proteomes" id="UP001368654">
    <property type="component" value="Unassembled WGS sequence"/>
</dbReference>
<feature type="transmembrane region" description="Helical" evidence="5">
    <location>
        <begin position="382"/>
        <end position="399"/>
    </location>
</feature>
<gene>
    <name evidence="7" type="ORF">WDU96_02520</name>
</gene>
<dbReference type="Pfam" id="PF13515">
    <property type="entry name" value="FUSC_2"/>
    <property type="match status" value="1"/>
</dbReference>
<evidence type="ECO:0000256" key="3">
    <source>
        <dbReference type="ARBA" id="ARBA00022989"/>
    </source>
</evidence>
<dbReference type="InterPro" id="IPR049453">
    <property type="entry name" value="Memb_transporter_dom"/>
</dbReference>
<reference evidence="7 8" key="1">
    <citation type="submission" date="2024-02" db="EMBL/GenBank/DDBJ databases">
        <authorList>
            <person name="Saticioglu I.B."/>
        </authorList>
    </citation>
    <scope>NUCLEOTIDE SEQUENCE [LARGE SCALE GENOMIC DNA]</scope>
    <source>
        <strain evidence="7 8">Mu-86</strain>
    </source>
</reference>
<evidence type="ECO:0000313" key="7">
    <source>
        <dbReference type="EMBL" id="MEJ1154471.1"/>
    </source>
</evidence>
<keyword evidence="8" id="KW-1185">Reference proteome</keyword>
<feature type="transmembrane region" description="Helical" evidence="5">
    <location>
        <begin position="433"/>
        <end position="450"/>
    </location>
</feature>
<feature type="transmembrane region" description="Helical" evidence="5">
    <location>
        <begin position="157"/>
        <end position="174"/>
    </location>
</feature>
<protein>
    <submittedName>
        <fullName evidence="7">FUSC family protein</fullName>
    </submittedName>
</protein>
<feature type="domain" description="Integral membrane bound transporter" evidence="6">
    <location>
        <begin position="392"/>
        <end position="518"/>
    </location>
</feature>
<feature type="transmembrane region" description="Helical" evidence="5">
    <location>
        <begin position="405"/>
        <end position="421"/>
    </location>
</feature>
<evidence type="ECO:0000259" key="6">
    <source>
        <dbReference type="Pfam" id="PF13515"/>
    </source>
</evidence>
<organism evidence="7 8">
    <name type="scientific">Microbacterium marmarense</name>
    <dbReference type="NCBI Taxonomy" id="3122051"/>
    <lineage>
        <taxon>Bacteria</taxon>
        <taxon>Bacillati</taxon>
        <taxon>Actinomycetota</taxon>
        <taxon>Actinomycetes</taxon>
        <taxon>Micrococcales</taxon>
        <taxon>Microbacteriaceae</taxon>
        <taxon>Microbacterium</taxon>
    </lineage>
</organism>
<evidence type="ECO:0000256" key="4">
    <source>
        <dbReference type="ARBA" id="ARBA00023136"/>
    </source>
</evidence>
<feature type="transmembrane region" description="Helical" evidence="5">
    <location>
        <begin position="456"/>
        <end position="473"/>
    </location>
</feature>
<feature type="transmembrane region" description="Helical" evidence="5">
    <location>
        <begin position="31"/>
        <end position="51"/>
    </location>
</feature>
<dbReference type="EMBL" id="JBBDGL010000001">
    <property type="protein sequence ID" value="MEJ1154471.1"/>
    <property type="molecule type" value="Genomic_DNA"/>
</dbReference>
<feature type="transmembrane region" description="Helical" evidence="5">
    <location>
        <begin position="88"/>
        <end position="105"/>
    </location>
</feature>
<evidence type="ECO:0000256" key="1">
    <source>
        <dbReference type="ARBA" id="ARBA00004141"/>
    </source>
</evidence>